<dbReference type="PANTHER" id="PTHR34512:SF30">
    <property type="entry name" value="OUTER MEMBRANE PROTEIN ASSEMBLY FACTOR BAMB"/>
    <property type="match status" value="1"/>
</dbReference>
<evidence type="ECO:0000313" key="3">
    <source>
        <dbReference type="Proteomes" id="UP001325479"/>
    </source>
</evidence>
<dbReference type="Gene3D" id="2.130.10.10">
    <property type="entry name" value="YVTN repeat-like/Quinoprotein amine dehydrogenase"/>
    <property type="match status" value="1"/>
</dbReference>
<reference evidence="2 3" key="1">
    <citation type="submission" date="2023-12" db="EMBL/GenBank/DDBJ databases">
        <title>Genome sequencing and assembly of bacterial species from a model synthetic community.</title>
        <authorList>
            <person name="Hogle S.L."/>
        </authorList>
    </citation>
    <scope>NUCLEOTIDE SEQUENCE [LARGE SCALE GENOMIC DNA]</scope>
    <source>
        <strain evidence="2 3">HAMBI 2494</strain>
    </source>
</reference>
<name>A0ABZ0WHM5_9BURK</name>
<sequence>MRAALIPSIRIAFLLALLSGVLSTSLVVWAAGDSHGPTADSVTLHHRTPDRSGQYVVPGLTWQRAAHLQRDTGFDGKIEGTVNAQPLYWHPAGTGAGAQTSGLLIVATETNAVYALDATTGRIVWRTALGSAVPRSAMPCGNIDPLGVTGTPVIDAASGTLYLDAMVLRDGEPRHFVFGLSLRDGAVLKGWPIDMEAALKARGVAFTSRAQNQRGALALLDGQLFVPYGGNWGDCGDYRGMVVSVRLDHPGVANVWATRAAKGGIWAPGGIAAADGQLFVTTGNTEGARTWGDGEAVIRLRPDLRHSADSRDFFAPADWKQLDDADLDLSGVNPVPIELHGRKLIVALGKDGKAYLLDRENLGGLGGALDVARVSSSSMRTAPASWTTADGVFVAFQGAGSACPSGEAGAGLTVLRIASASRGGIGTAWCAALDGAGSPITTTSDGNADRIVWIVGAEGDERVHGFRADNGEPVFAGGAAEDRVPGVRHFATMLAANGRLYVAGDGRVYAFRTGQ</sequence>
<dbReference type="Proteomes" id="UP001325479">
    <property type="component" value="Chromosome"/>
</dbReference>
<keyword evidence="1" id="KW-0732">Signal</keyword>
<evidence type="ECO:0000313" key="2">
    <source>
        <dbReference type="EMBL" id="WQD76852.1"/>
    </source>
</evidence>
<gene>
    <name evidence="2" type="ORF">U0042_22645</name>
</gene>
<dbReference type="PANTHER" id="PTHR34512">
    <property type="entry name" value="CELL SURFACE PROTEIN"/>
    <property type="match status" value="1"/>
</dbReference>
<dbReference type="InterPro" id="IPR015943">
    <property type="entry name" value="WD40/YVTN_repeat-like_dom_sf"/>
</dbReference>
<protein>
    <submittedName>
        <fullName evidence="2">PQQ-binding-like beta-propeller repeat protein</fullName>
    </submittedName>
</protein>
<organism evidence="2 3">
    <name type="scientific">Paraburkholderia kururiensis</name>
    <dbReference type="NCBI Taxonomy" id="984307"/>
    <lineage>
        <taxon>Bacteria</taxon>
        <taxon>Pseudomonadati</taxon>
        <taxon>Pseudomonadota</taxon>
        <taxon>Betaproteobacteria</taxon>
        <taxon>Burkholderiales</taxon>
        <taxon>Burkholderiaceae</taxon>
        <taxon>Paraburkholderia</taxon>
    </lineage>
</organism>
<evidence type="ECO:0000256" key="1">
    <source>
        <dbReference type="SAM" id="SignalP"/>
    </source>
</evidence>
<feature type="chain" id="PRO_5047117249" evidence="1">
    <location>
        <begin position="31"/>
        <end position="515"/>
    </location>
</feature>
<keyword evidence="3" id="KW-1185">Reference proteome</keyword>
<dbReference type="SUPFAM" id="SSF50998">
    <property type="entry name" value="Quinoprotein alcohol dehydrogenase-like"/>
    <property type="match status" value="1"/>
</dbReference>
<dbReference type="InterPro" id="IPR018391">
    <property type="entry name" value="PQQ_b-propeller_rpt"/>
</dbReference>
<dbReference type="InterPro" id="IPR011047">
    <property type="entry name" value="Quinoprotein_ADH-like_sf"/>
</dbReference>
<accession>A0ABZ0WHM5</accession>
<proteinExistence type="predicted"/>
<feature type="signal peptide" evidence="1">
    <location>
        <begin position="1"/>
        <end position="30"/>
    </location>
</feature>
<dbReference type="EMBL" id="CP139965">
    <property type="protein sequence ID" value="WQD76852.1"/>
    <property type="molecule type" value="Genomic_DNA"/>
</dbReference>
<dbReference type="RefSeq" id="WP_198665208.1">
    <property type="nucleotide sequence ID" value="NZ_CP139965.1"/>
</dbReference>
<dbReference type="SMART" id="SM00564">
    <property type="entry name" value="PQQ"/>
    <property type="match status" value="1"/>
</dbReference>